<evidence type="ECO:0000259" key="8">
    <source>
        <dbReference type="PROSITE" id="PS51372"/>
    </source>
</evidence>
<dbReference type="InterPro" id="IPR036634">
    <property type="entry name" value="PRD_sf"/>
</dbReference>
<dbReference type="EMBL" id="CCDP010000001">
    <property type="protein sequence ID" value="CDQ38827.1"/>
    <property type="molecule type" value="Genomic_DNA"/>
</dbReference>
<evidence type="ECO:0000313" key="9">
    <source>
        <dbReference type="EMBL" id="CDQ38827.1"/>
    </source>
</evidence>
<sequence precursor="true">MLTLRMRMILKKMMIADAPVTGAFLADLNNVTSRTTRGDIKKLDDQIQGYGAKIETIMGKGYKLAILDETRFRDFLHRIAYHELPIGIMHPQTPEERETEIIRRLLVSNDYVKLEQLADELFVSKSTVQNDLKQVKRILQRYSIHLKSRPNYGLRLEGEELKIRFCMAEYIVERNDDRGEQPMEKFIDSIEKEDVESISQVIIRQIRNYHISMSDIAIQNLVVHIAIAFQRIRSGNHITLQSSEVKQIRTQYEYQVAARIVKKVEQHFQVAFPLEETAYIAIHLLGTKMLSEPNKAEVLDEHMISENILAIIRKMLHKVEGEYNLGIEHDKELIIALGLHLKPAINRYKYGMNIRNPLLEEIKRKYPLAFEAGILAGLVIEEETGSEIDENEIGYIALHIGAAIERKNFHTGPKRCLIVCASGFGTAQLIYYKVKTEFKQTLDVVGITERYKLHEYPLHEIDVIISSVPIASNISVPVVEVSAILGSSDLERIEQFINNQGRITTYFQKHLMFLREDLVTKDEVLEFLYHQLFQLGMVQGDFLNYIYQREKIAPTSYGNLVAIPHPITPQTNETFLTVCTLKKPVLWGTKPVQFICLLNVKKDSKEDLQQMYELLGSIVNSEITVQQLIKSTTYQAFIQELQ</sequence>
<dbReference type="CDD" id="cd05568">
    <property type="entry name" value="PTS_IIB_bgl_like"/>
    <property type="match status" value="1"/>
</dbReference>
<evidence type="ECO:0000256" key="3">
    <source>
        <dbReference type="ARBA" id="ARBA00023015"/>
    </source>
</evidence>
<protein>
    <submittedName>
        <fullName evidence="9">Putative licABCH operon regulator</fullName>
    </submittedName>
</protein>
<dbReference type="GO" id="GO:0008982">
    <property type="term" value="F:protein-N(PI)-phosphohistidine-sugar phosphotransferase activity"/>
    <property type="evidence" value="ECO:0007669"/>
    <property type="project" value="InterPro"/>
</dbReference>
<dbReference type="InterPro" id="IPR050661">
    <property type="entry name" value="BglG_antiterminators"/>
</dbReference>
<keyword evidence="5" id="KW-0804">Transcription</keyword>
<keyword evidence="3" id="KW-0805">Transcription regulation</keyword>
<dbReference type="InterPro" id="IPR016152">
    <property type="entry name" value="PTrfase/Anion_transptr"/>
</dbReference>
<dbReference type="CDD" id="cd00211">
    <property type="entry name" value="PTS_IIA_fru"/>
    <property type="match status" value="1"/>
</dbReference>
<dbReference type="SUPFAM" id="SSF52794">
    <property type="entry name" value="PTS system IIB component-like"/>
    <property type="match status" value="1"/>
</dbReference>
<dbReference type="STRING" id="1462526.BN990_01102"/>
<dbReference type="PANTHER" id="PTHR30185">
    <property type="entry name" value="CRYPTIC BETA-GLUCOSIDE BGL OPERON ANTITERMINATOR"/>
    <property type="match status" value="1"/>
</dbReference>
<dbReference type="eggNOG" id="COG3711">
    <property type="taxonomic scope" value="Bacteria"/>
</dbReference>
<evidence type="ECO:0000256" key="4">
    <source>
        <dbReference type="ARBA" id="ARBA00023159"/>
    </source>
</evidence>
<feature type="domain" description="PTS EIIB type-2" evidence="7">
    <location>
        <begin position="414"/>
        <end position="505"/>
    </location>
</feature>
<dbReference type="Pfam" id="PF08279">
    <property type="entry name" value="HTH_11"/>
    <property type="match status" value="1"/>
</dbReference>
<feature type="domain" description="PRD" evidence="8">
    <location>
        <begin position="303"/>
        <end position="410"/>
    </location>
</feature>
<organism evidence="9 10">
    <name type="scientific">Virgibacillus massiliensis</name>
    <dbReference type="NCBI Taxonomy" id="1462526"/>
    <lineage>
        <taxon>Bacteria</taxon>
        <taxon>Bacillati</taxon>
        <taxon>Bacillota</taxon>
        <taxon>Bacilli</taxon>
        <taxon>Bacillales</taxon>
        <taxon>Bacillaceae</taxon>
        <taxon>Virgibacillus</taxon>
    </lineage>
</organism>
<dbReference type="GO" id="GO:0006355">
    <property type="term" value="P:regulation of DNA-templated transcription"/>
    <property type="evidence" value="ECO:0007669"/>
    <property type="project" value="InterPro"/>
</dbReference>
<dbReference type="Pfam" id="PF00359">
    <property type="entry name" value="PTS_EIIA_2"/>
    <property type="match status" value="1"/>
</dbReference>
<feature type="domain" description="PRD" evidence="8">
    <location>
        <begin position="189"/>
        <end position="294"/>
    </location>
</feature>
<dbReference type="Gene3D" id="3.40.930.10">
    <property type="entry name" value="Mannitol-specific EII, Chain A"/>
    <property type="match status" value="1"/>
</dbReference>
<keyword evidence="2" id="KW-0677">Repeat</keyword>
<evidence type="ECO:0000256" key="1">
    <source>
        <dbReference type="ARBA" id="ARBA00022679"/>
    </source>
</evidence>
<dbReference type="Proteomes" id="UP000028875">
    <property type="component" value="Unassembled WGS sequence"/>
</dbReference>
<dbReference type="SUPFAM" id="SSF55804">
    <property type="entry name" value="Phoshotransferase/anion transport protein"/>
    <property type="match status" value="1"/>
</dbReference>
<dbReference type="Gene3D" id="3.40.50.2300">
    <property type="match status" value="1"/>
</dbReference>
<dbReference type="InterPro" id="IPR036390">
    <property type="entry name" value="WH_DNA-bd_sf"/>
</dbReference>
<comment type="caution">
    <text evidence="9">The sequence shown here is derived from an EMBL/GenBank/DDBJ whole genome shotgun (WGS) entry which is preliminary data.</text>
</comment>
<dbReference type="InterPro" id="IPR011608">
    <property type="entry name" value="PRD"/>
</dbReference>
<dbReference type="InterPro" id="IPR002178">
    <property type="entry name" value="PTS_EIIA_type-2_dom"/>
</dbReference>
<proteinExistence type="predicted"/>
<dbReference type="InterPro" id="IPR013011">
    <property type="entry name" value="PTS_EIIB_2"/>
</dbReference>
<dbReference type="Gene3D" id="1.10.1790.10">
    <property type="entry name" value="PRD domain"/>
    <property type="match status" value="2"/>
</dbReference>
<reference evidence="10" key="2">
    <citation type="submission" date="2014-05" db="EMBL/GenBank/DDBJ databases">
        <title>Draft genome sequence of Virgibacillus massiliensis Vm-5.</title>
        <authorList>
            <person name="Khelaifia S."/>
            <person name="Croce O."/>
            <person name="Lagier J.C."/>
            <person name="Raoult D."/>
        </authorList>
    </citation>
    <scope>NUCLEOTIDE SEQUENCE [LARGE SCALE GENOMIC DNA]</scope>
    <source>
        <strain evidence="10">Vm-5</strain>
    </source>
</reference>
<dbReference type="PROSITE" id="PS51099">
    <property type="entry name" value="PTS_EIIB_TYPE_2"/>
    <property type="match status" value="1"/>
</dbReference>
<dbReference type="SUPFAM" id="SSF46785">
    <property type="entry name" value="Winged helix' DNA-binding domain"/>
    <property type="match status" value="1"/>
</dbReference>
<dbReference type="SUPFAM" id="SSF63520">
    <property type="entry name" value="PTS-regulatory domain, PRD"/>
    <property type="match status" value="2"/>
</dbReference>
<evidence type="ECO:0000259" key="7">
    <source>
        <dbReference type="PROSITE" id="PS51099"/>
    </source>
</evidence>
<name>A0A024Q964_9BACI</name>
<reference evidence="9 10" key="1">
    <citation type="submission" date="2014-03" db="EMBL/GenBank/DDBJ databases">
        <authorList>
            <person name="Urmite Genomes U."/>
        </authorList>
    </citation>
    <scope>NUCLEOTIDE SEQUENCE [LARGE SCALE GENOMIC DNA]</scope>
    <source>
        <strain evidence="9 10">Vm-5</strain>
    </source>
</reference>
<dbReference type="InterPro" id="IPR036388">
    <property type="entry name" value="WH-like_DNA-bd_sf"/>
</dbReference>
<dbReference type="AlphaFoldDB" id="A0A024Q964"/>
<evidence type="ECO:0000313" key="10">
    <source>
        <dbReference type="Proteomes" id="UP000028875"/>
    </source>
</evidence>
<dbReference type="PROSITE" id="PS51372">
    <property type="entry name" value="PRD_2"/>
    <property type="match status" value="2"/>
</dbReference>
<evidence type="ECO:0000256" key="2">
    <source>
        <dbReference type="ARBA" id="ARBA00022737"/>
    </source>
</evidence>
<dbReference type="InterPro" id="IPR007737">
    <property type="entry name" value="Mga_HTH"/>
</dbReference>
<gene>
    <name evidence="9" type="primary">licR_2</name>
    <name evidence="9" type="ORF">BN990_01102</name>
</gene>
<dbReference type="Gene3D" id="1.10.10.10">
    <property type="entry name" value="Winged helix-like DNA-binding domain superfamily/Winged helix DNA-binding domain"/>
    <property type="match status" value="2"/>
</dbReference>
<dbReference type="eggNOG" id="COG1762">
    <property type="taxonomic scope" value="Bacteria"/>
</dbReference>
<dbReference type="Pfam" id="PF05043">
    <property type="entry name" value="Mga"/>
    <property type="match status" value="1"/>
</dbReference>
<evidence type="ECO:0000256" key="5">
    <source>
        <dbReference type="ARBA" id="ARBA00023163"/>
    </source>
</evidence>
<dbReference type="RefSeq" id="WP_021289274.1">
    <property type="nucleotide sequence ID" value="NZ_BNER01000003.1"/>
</dbReference>
<keyword evidence="10" id="KW-1185">Reference proteome</keyword>
<dbReference type="PANTHER" id="PTHR30185:SF13">
    <property type="entry name" value="LICABCH OPERON REGULATOR-RELATED"/>
    <property type="match status" value="1"/>
</dbReference>
<dbReference type="InterPro" id="IPR013196">
    <property type="entry name" value="HTH_11"/>
</dbReference>
<keyword evidence="4" id="KW-0010">Activator</keyword>
<keyword evidence="1" id="KW-0808">Transferase</keyword>
<dbReference type="PROSITE" id="PS51094">
    <property type="entry name" value="PTS_EIIA_TYPE_2"/>
    <property type="match status" value="1"/>
</dbReference>
<dbReference type="InterPro" id="IPR036095">
    <property type="entry name" value="PTS_EIIB-like_sf"/>
</dbReference>
<dbReference type="GO" id="GO:0009401">
    <property type="term" value="P:phosphoenolpyruvate-dependent sugar phosphotransferase system"/>
    <property type="evidence" value="ECO:0007669"/>
    <property type="project" value="InterPro"/>
</dbReference>
<feature type="domain" description="PTS EIIA type-2" evidence="6">
    <location>
        <begin position="505"/>
        <end position="642"/>
    </location>
</feature>
<dbReference type="Pfam" id="PF00874">
    <property type="entry name" value="PRD"/>
    <property type="match status" value="2"/>
</dbReference>
<accession>A0A024Q964</accession>
<dbReference type="OrthoDB" id="3710983at2"/>
<evidence type="ECO:0000259" key="6">
    <source>
        <dbReference type="PROSITE" id="PS51094"/>
    </source>
</evidence>